<reference evidence="2" key="1">
    <citation type="submission" date="2019-10" db="EMBL/GenBank/DDBJ databases">
        <authorList>
            <consortium name="DOE Joint Genome Institute"/>
            <person name="Kuo A."/>
            <person name="Miyauchi S."/>
            <person name="Kiss E."/>
            <person name="Drula E."/>
            <person name="Kohler A."/>
            <person name="Sanchez-Garcia M."/>
            <person name="Andreopoulos B."/>
            <person name="Barry K.W."/>
            <person name="Bonito G."/>
            <person name="Buee M."/>
            <person name="Carver A."/>
            <person name="Chen C."/>
            <person name="Cichocki N."/>
            <person name="Clum A."/>
            <person name="Culley D."/>
            <person name="Crous P.W."/>
            <person name="Fauchery L."/>
            <person name="Girlanda M."/>
            <person name="Hayes R."/>
            <person name="Keri Z."/>
            <person name="LaButti K."/>
            <person name="Lipzen A."/>
            <person name="Lombard V."/>
            <person name="Magnuson J."/>
            <person name="Maillard F."/>
            <person name="Morin E."/>
            <person name="Murat C."/>
            <person name="Nolan M."/>
            <person name="Ohm R."/>
            <person name="Pangilinan J."/>
            <person name="Pereira M."/>
            <person name="Perotto S."/>
            <person name="Peter M."/>
            <person name="Riley R."/>
            <person name="Sitrit Y."/>
            <person name="Stielow B."/>
            <person name="Szollosi G."/>
            <person name="Zifcakova L."/>
            <person name="Stursova M."/>
            <person name="Spatafora J.W."/>
            <person name="Tedersoo L."/>
            <person name="Vaario L.-M."/>
            <person name="Yamada A."/>
            <person name="Yan M."/>
            <person name="Wang P."/>
            <person name="Xu J."/>
            <person name="Bruns T."/>
            <person name="Baldrian P."/>
            <person name="Vilgalys R."/>
            <person name="Henrissat B."/>
            <person name="Grigoriev I.V."/>
            <person name="Hibbett D."/>
            <person name="Nagy L.G."/>
            <person name="Martin F.M."/>
        </authorList>
    </citation>
    <scope>NUCLEOTIDE SEQUENCE</scope>
    <source>
        <strain evidence="2">BED1</strain>
    </source>
</reference>
<dbReference type="PANTHER" id="PTHR36091:SF2">
    <property type="entry name" value="AMINOGLYCOSIDE PHOSPHOTRANSFERASE DOMAIN-CONTAINING PROTEIN"/>
    <property type="match status" value="1"/>
</dbReference>
<evidence type="ECO:0008006" key="4">
    <source>
        <dbReference type="Google" id="ProtNLM"/>
    </source>
</evidence>
<dbReference type="EMBL" id="WHUW01000056">
    <property type="protein sequence ID" value="KAF8430848.1"/>
    <property type="molecule type" value="Genomic_DNA"/>
</dbReference>
<evidence type="ECO:0000256" key="1">
    <source>
        <dbReference type="SAM" id="MobiDB-lite"/>
    </source>
</evidence>
<reference evidence="2" key="2">
    <citation type="journal article" date="2020" name="Nat. Commun.">
        <title>Large-scale genome sequencing of mycorrhizal fungi provides insights into the early evolution of symbiotic traits.</title>
        <authorList>
            <person name="Miyauchi S."/>
            <person name="Kiss E."/>
            <person name="Kuo A."/>
            <person name="Drula E."/>
            <person name="Kohler A."/>
            <person name="Sanchez-Garcia M."/>
            <person name="Morin E."/>
            <person name="Andreopoulos B."/>
            <person name="Barry K.W."/>
            <person name="Bonito G."/>
            <person name="Buee M."/>
            <person name="Carver A."/>
            <person name="Chen C."/>
            <person name="Cichocki N."/>
            <person name="Clum A."/>
            <person name="Culley D."/>
            <person name="Crous P.W."/>
            <person name="Fauchery L."/>
            <person name="Girlanda M."/>
            <person name="Hayes R.D."/>
            <person name="Keri Z."/>
            <person name="LaButti K."/>
            <person name="Lipzen A."/>
            <person name="Lombard V."/>
            <person name="Magnuson J."/>
            <person name="Maillard F."/>
            <person name="Murat C."/>
            <person name="Nolan M."/>
            <person name="Ohm R.A."/>
            <person name="Pangilinan J."/>
            <person name="Pereira M.F."/>
            <person name="Perotto S."/>
            <person name="Peter M."/>
            <person name="Pfister S."/>
            <person name="Riley R."/>
            <person name="Sitrit Y."/>
            <person name="Stielow J.B."/>
            <person name="Szollosi G."/>
            <person name="Zifcakova L."/>
            <person name="Stursova M."/>
            <person name="Spatafora J.W."/>
            <person name="Tedersoo L."/>
            <person name="Vaario L.M."/>
            <person name="Yamada A."/>
            <person name="Yan M."/>
            <person name="Wang P."/>
            <person name="Xu J."/>
            <person name="Bruns T."/>
            <person name="Baldrian P."/>
            <person name="Vilgalys R."/>
            <person name="Dunand C."/>
            <person name="Henrissat B."/>
            <person name="Grigoriev I.V."/>
            <person name="Hibbett D."/>
            <person name="Nagy L.G."/>
            <person name="Martin F.M."/>
        </authorList>
    </citation>
    <scope>NUCLEOTIDE SEQUENCE</scope>
    <source>
        <strain evidence="2">BED1</strain>
    </source>
</reference>
<protein>
    <recommendedName>
        <fullName evidence="4">Aminoglycoside phosphotransferase domain-containing protein</fullName>
    </recommendedName>
</protein>
<accession>A0AAD4BI85</accession>
<comment type="caution">
    <text evidence="2">The sequence shown here is derived from an EMBL/GenBank/DDBJ whole genome shotgun (WGS) entry which is preliminary data.</text>
</comment>
<evidence type="ECO:0000313" key="3">
    <source>
        <dbReference type="Proteomes" id="UP001194468"/>
    </source>
</evidence>
<evidence type="ECO:0000313" key="2">
    <source>
        <dbReference type="EMBL" id="KAF8430848.1"/>
    </source>
</evidence>
<gene>
    <name evidence="2" type="ORF">L210DRAFT_3729935</name>
</gene>
<name>A0AAD4BI85_BOLED</name>
<dbReference type="InterPro" id="IPR051035">
    <property type="entry name" value="Mito_inheritance_9"/>
</dbReference>
<dbReference type="PANTHER" id="PTHR36091">
    <property type="entry name" value="ALTERED INHERITANCE OF MITOCHONDRIA PROTEIN 9, MITOCHONDRIAL"/>
    <property type="match status" value="1"/>
</dbReference>
<dbReference type="GO" id="GO:0005739">
    <property type="term" value="C:mitochondrion"/>
    <property type="evidence" value="ECO:0007669"/>
    <property type="project" value="TreeGrafter"/>
</dbReference>
<keyword evidence="3" id="KW-1185">Reference proteome</keyword>
<organism evidence="2 3">
    <name type="scientific">Boletus edulis BED1</name>
    <dbReference type="NCBI Taxonomy" id="1328754"/>
    <lineage>
        <taxon>Eukaryota</taxon>
        <taxon>Fungi</taxon>
        <taxon>Dikarya</taxon>
        <taxon>Basidiomycota</taxon>
        <taxon>Agaricomycotina</taxon>
        <taxon>Agaricomycetes</taxon>
        <taxon>Agaricomycetidae</taxon>
        <taxon>Boletales</taxon>
        <taxon>Boletineae</taxon>
        <taxon>Boletaceae</taxon>
        <taxon>Boletoideae</taxon>
        <taxon>Boletus</taxon>
    </lineage>
</organism>
<feature type="region of interest" description="Disordered" evidence="1">
    <location>
        <begin position="196"/>
        <end position="216"/>
    </location>
</feature>
<dbReference type="Proteomes" id="UP001194468">
    <property type="component" value="Unassembled WGS sequence"/>
</dbReference>
<dbReference type="AlphaFoldDB" id="A0AAD4BI85"/>
<sequence>MEYTPGVELRKRLNTGSFDDTRFVDRLVDMECKFTRFRFSQIGSLYYKEDVSSELQQRPLYAEGVKGGGSDRFRIGPCVDFDMWRGERCHLAIDRGPWPDTLSYVRAIVDIEKEWLSTFAVPRERGDPFRRPGSDNDPDAHARLLDDFLAVLPIVLPSDAICAPVLWHMDLHASNILVPARARWASYSAYPIGKARPSDRFSSKPPLHPASDTKATTASAWPRLAFPTLPPDFPWLSEREQMHLRDQRYAYGKFVVPSVRGASRTWYQGTHHLRQALLKLREATTHAAPGTPFPIHWDADQVATHRAAYARLTTYAARVDKVTEALQLQGDGWVSNERYDKVRRASRRLWRRWDASESGGPYPFQEGGWSWFLS</sequence>
<proteinExistence type="predicted"/>